<evidence type="ECO:0000313" key="1">
    <source>
        <dbReference type="EMBL" id="KAF6835335.1"/>
    </source>
</evidence>
<dbReference type="Proteomes" id="UP000654918">
    <property type="component" value="Unassembled WGS sequence"/>
</dbReference>
<sequence length="464" mass="53600">MNWKTRGWFPSATIGNLDYDEIKSTADLLISQGLTRDEAITEIASRLNAEAGADADDFDFDDVKEDNDADWSEAYDPLEGLTHSFDQKLNYFGTEWFDTQWHEVDGYFDGDVISPFQDVSDIGPPTFRLTKKRWTPKEIKTRSHEALRQIMNFWPTKAFQVHGQWVRAIVIPPNRSHAPNEYESIFHVGVAKKLLQRHKRIRALVQERSRPHLRPLNLNNIPHEIVGRISAFQVEDDSSRDHISDFVRNVDSLTFAIRSAFLAEPLRNHGLEDRATQGEEDLAGLDSFLDPLLSSEHLSTLNVNLESLRLANEEVEDGWHLPSLMKARPWPKLRHMELANVSLDSGKLADFLGNKPLYIRTLDEPRMEHGTWTEALDVMRERYDAEWRQTDSLDKLRGLSIFDAPWHASGAECDEMEDDDYDRTFGTPPDGWPQKNGRDCYDGYRLAEKYVRRELDDNPCRQYL</sequence>
<evidence type="ECO:0000313" key="2">
    <source>
        <dbReference type="Proteomes" id="UP000654918"/>
    </source>
</evidence>
<dbReference type="AlphaFoldDB" id="A0A8H6KQF8"/>
<keyword evidence="2" id="KW-1185">Reference proteome</keyword>
<proteinExistence type="predicted"/>
<gene>
    <name evidence="1" type="ORF">CPLU01_04415</name>
</gene>
<dbReference type="EMBL" id="WIGO01000041">
    <property type="protein sequence ID" value="KAF6835335.1"/>
    <property type="molecule type" value="Genomic_DNA"/>
</dbReference>
<comment type="caution">
    <text evidence="1">The sequence shown here is derived from an EMBL/GenBank/DDBJ whole genome shotgun (WGS) entry which is preliminary data.</text>
</comment>
<accession>A0A8H6KQF8</accession>
<name>A0A8H6KQF8_9PEZI</name>
<reference evidence="1" key="1">
    <citation type="journal article" date="2020" name="Phytopathology">
        <title>Genome Sequence Resources of Colletotrichum truncatum, C. plurivorum, C. musicola, and C. sojae: Four Species Pathogenic to Soybean (Glycine max).</title>
        <authorList>
            <person name="Rogerio F."/>
            <person name="Boufleur T.R."/>
            <person name="Ciampi-Guillardi M."/>
            <person name="Sukno S.A."/>
            <person name="Thon M.R."/>
            <person name="Massola Junior N.S."/>
            <person name="Baroncelli R."/>
        </authorList>
    </citation>
    <scope>NUCLEOTIDE SEQUENCE</scope>
    <source>
        <strain evidence="1">LFN00145</strain>
    </source>
</reference>
<protein>
    <submittedName>
        <fullName evidence="1">Uncharacterized protein</fullName>
    </submittedName>
</protein>
<organism evidence="1 2">
    <name type="scientific">Colletotrichum plurivorum</name>
    <dbReference type="NCBI Taxonomy" id="2175906"/>
    <lineage>
        <taxon>Eukaryota</taxon>
        <taxon>Fungi</taxon>
        <taxon>Dikarya</taxon>
        <taxon>Ascomycota</taxon>
        <taxon>Pezizomycotina</taxon>
        <taxon>Sordariomycetes</taxon>
        <taxon>Hypocreomycetidae</taxon>
        <taxon>Glomerellales</taxon>
        <taxon>Glomerellaceae</taxon>
        <taxon>Colletotrichum</taxon>
        <taxon>Colletotrichum orchidearum species complex</taxon>
    </lineage>
</organism>